<dbReference type="GO" id="GO:0008483">
    <property type="term" value="F:transaminase activity"/>
    <property type="evidence" value="ECO:0007669"/>
    <property type="project" value="UniProtKB-KW"/>
</dbReference>
<name>A0A117L1Y2_9EURY</name>
<proteinExistence type="inferred from homology"/>
<dbReference type="EMBL" id="LGFD01000002">
    <property type="protein sequence ID" value="KUK18550.1"/>
    <property type="molecule type" value="Genomic_DNA"/>
</dbReference>
<dbReference type="Proteomes" id="UP000053911">
    <property type="component" value="Unassembled WGS sequence"/>
</dbReference>
<dbReference type="Pfam" id="PF00155">
    <property type="entry name" value="Aminotran_1_2"/>
    <property type="match status" value="1"/>
</dbReference>
<comment type="similarity">
    <text evidence="1">Belongs to the class-I pyridoxal-phosphate-dependent aminotransferase family.</text>
</comment>
<reference evidence="4" key="1">
    <citation type="journal article" date="2015" name="MBio">
        <title>Genome-Resolved Metagenomic Analysis Reveals Roles for Candidate Phyla and Other Microbial Community Members in Biogeochemical Transformations in Oil Reservoirs.</title>
        <authorList>
            <person name="Hu P."/>
            <person name="Tom L."/>
            <person name="Singh A."/>
            <person name="Thomas B.C."/>
            <person name="Baker B.J."/>
            <person name="Piceno Y.M."/>
            <person name="Andersen G.L."/>
            <person name="Banfield J.F."/>
        </authorList>
    </citation>
    <scope>NUCLEOTIDE SEQUENCE [LARGE SCALE GENOMIC DNA]</scope>
</reference>
<dbReference type="Gene3D" id="3.90.1150.10">
    <property type="entry name" value="Aspartate Aminotransferase, domain 1"/>
    <property type="match status" value="1"/>
</dbReference>
<gene>
    <name evidence="3" type="ORF">XD54_0110</name>
</gene>
<dbReference type="SUPFAM" id="SSF53383">
    <property type="entry name" value="PLP-dependent transferases"/>
    <property type="match status" value="1"/>
</dbReference>
<sequence>MKFVKVKPFLVERFMGEYEHNVELNIAETCVKPFTLGEFLEFVGEPDFLEKIKDLQLTYGYVEGLPELKKGLSGFYKNVKPDTIFTTHGAIDANFQVFYSLVESGDTVISIFPTYQQLYSVPESFGAKIKLWHLHEENNWMPDLDELNELVDKKTKLIVVNSPNNPTGALLDEKMLRGITEIAEDANAYVLNDESYRGLYINPEDWVPSIVDISDRAIATNSFSKPLSLTGLRLGWIATSSEEVAKELTLHRDYTTISISLLIEKLAALAIEHAEKIYERNLKILRKNFKLLEEWIKEEPLVDWVPPKAGTVAFLRYNLEIPSEELAIRLIKEKSTFLVPGSCFGIENHLRIGYGNPVDVMIEGLKRFKEFLDSWRQN</sequence>
<dbReference type="OMA" id="IMAARDY"/>
<organism evidence="3 4">
    <name type="scientific">Thermococcus sibiricus</name>
    <dbReference type="NCBI Taxonomy" id="172049"/>
    <lineage>
        <taxon>Archaea</taxon>
        <taxon>Methanobacteriati</taxon>
        <taxon>Methanobacteriota</taxon>
        <taxon>Thermococci</taxon>
        <taxon>Thermococcales</taxon>
        <taxon>Thermococcaceae</taxon>
        <taxon>Thermococcus</taxon>
    </lineage>
</organism>
<dbReference type="InterPro" id="IPR015421">
    <property type="entry name" value="PyrdxlP-dep_Trfase_major"/>
</dbReference>
<accession>A0A117L1Y2</accession>
<evidence type="ECO:0000256" key="1">
    <source>
        <dbReference type="RuleBase" id="RU000481"/>
    </source>
</evidence>
<feature type="domain" description="Aminotransferase class I/classII large" evidence="2">
    <location>
        <begin position="58"/>
        <end position="355"/>
    </location>
</feature>
<dbReference type="PANTHER" id="PTHR43510:SF1">
    <property type="entry name" value="AMINOTRANSFERASE FUNCTION, HYPOTHETICAL (EUROFUNG)"/>
    <property type="match status" value="1"/>
</dbReference>
<dbReference type="InterPro" id="IPR015422">
    <property type="entry name" value="PyrdxlP-dep_Trfase_small"/>
</dbReference>
<keyword evidence="1 3" id="KW-0808">Transferase</keyword>
<protein>
    <recommendedName>
        <fullName evidence="1">Aminotransferase</fullName>
        <ecNumber evidence="1">2.6.1.-</ecNumber>
    </recommendedName>
</protein>
<dbReference type="InterPro" id="IPR015424">
    <property type="entry name" value="PyrdxlP-dep_Trfase"/>
</dbReference>
<evidence type="ECO:0000313" key="4">
    <source>
        <dbReference type="Proteomes" id="UP000053911"/>
    </source>
</evidence>
<dbReference type="InterPro" id="IPR004838">
    <property type="entry name" value="NHTrfase_class1_PyrdxlP-BS"/>
</dbReference>
<evidence type="ECO:0000313" key="3">
    <source>
        <dbReference type="EMBL" id="KUK18550.1"/>
    </source>
</evidence>
<dbReference type="InterPro" id="IPR004839">
    <property type="entry name" value="Aminotransferase_I/II_large"/>
</dbReference>
<dbReference type="CDD" id="cd00609">
    <property type="entry name" value="AAT_like"/>
    <property type="match status" value="1"/>
</dbReference>
<dbReference type="AlphaFoldDB" id="A0A117L1Y2"/>
<comment type="caution">
    <text evidence="3">The sequence shown here is derived from an EMBL/GenBank/DDBJ whole genome shotgun (WGS) entry which is preliminary data.</text>
</comment>
<dbReference type="PATRIC" id="fig|172049.5.peg.491"/>
<dbReference type="Gene3D" id="3.40.640.10">
    <property type="entry name" value="Type I PLP-dependent aspartate aminotransferase-like (Major domain)"/>
    <property type="match status" value="1"/>
</dbReference>
<evidence type="ECO:0000259" key="2">
    <source>
        <dbReference type="Pfam" id="PF00155"/>
    </source>
</evidence>
<dbReference type="PROSITE" id="PS00105">
    <property type="entry name" value="AA_TRANSFER_CLASS_1"/>
    <property type="match status" value="1"/>
</dbReference>
<dbReference type="EC" id="2.6.1.-" evidence="1"/>
<comment type="cofactor">
    <cofactor evidence="1">
        <name>pyridoxal 5'-phosphate</name>
        <dbReference type="ChEBI" id="CHEBI:597326"/>
    </cofactor>
</comment>
<dbReference type="PANTHER" id="PTHR43510">
    <property type="entry name" value="AMINOTRANSFERASE FUNCTION, HYPOTHETICAL (EUROFUNG)"/>
    <property type="match status" value="1"/>
</dbReference>
<keyword evidence="1 3" id="KW-0032">Aminotransferase</keyword>
<dbReference type="GO" id="GO:0030170">
    <property type="term" value="F:pyridoxal phosphate binding"/>
    <property type="evidence" value="ECO:0007669"/>
    <property type="project" value="InterPro"/>
</dbReference>